<name>A0A1D1ZP06_AUXPR</name>
<organism evidence="2">
    <name type="scientific">Auxenochlorella protothecoides</name>
    <name type="common">Green microalga</name>
    <name type="synonym">Chlorella protothecoides</name>
    <dbReference type="NCBI Taxonomy" id="3075"/>
    <lineage>
        <taxon>Eukaryota</taxon>
        <taxon>Viridiplantae</taxon>
        <taxon>Chlorophyta</taxon>
        <taxon>core chlorophytes</taxon>
        <taxon>Trebouxiophyceae</taxon>
        <taxon>Chlorellales</taxon>
        <taxon>Chlorellaceae</taxon>
        <taxon>Auxenochlorella</taxon>
    </lineage>
</organism>
<evidence type="ECO:0000256" key="1">
    <source>
        <dbReference type="SAM" id="MobiDB-lite"/>
    </source>
</evidence>
<feature type="non-terminal residue" evidence="2">
    <location>
        <position position="1"/>
    </location>
</feature>
<feature type="region of interest" description="Disordered" evidence="1">
    <location>
        <begin position="135"/>
        <end position="157"/>
    </location>
</feature>
<dbReference type="EMBL" id="GDKF01009902">
    <property type="protein sequence ID" value="JAT68720.1"/>
    <property type="molecule type" value="Transcribed_RNA"/>
</dbReference>
<evidence type="ECO:0000313" key="2">
    <source>
        <dbReference type="EMBL" id="JAT68720.1"/>
    </source>
</evidence>
<gene>
    <name evidence="2" type="ORF">g.417</name>
</gene>
<reference evidence="2" key="1">
    <citation type="submission" date="2015-08" db="EMBL/GenBank/DDBJ databases">
        <authorList>
            <person name="Babu N.S."/>
            <person name="Beckwith C.J."/>
            <person name="Beseler K.G."/>
            <person name="Brison A."/>
            <person name="Carone J.V."/>
            <person name="Caskin T.P."/>
            <person name="Diamond M."/>
            <person name="Durham M.E."/>
            <person name="Foxe J.M."/>
            <person name="Go M."/>
            <person name="Henderson B.A."/>
            <person name="Jones I.B."/>
            <person name="McGettigan J.A."/>
            <person name="Micheletti S.J."/>
            <person name="Nasrallah M.E."/>
            <person name="Ortiz D."/>
            <person name="Piller C.R."/>
            <person name="Privatt S.R."/>
            <person name="Schneider S.L."/>
            <person name="Sharp S."/>
            <person name="Smith T.C."/>
            <person name="Stanton J.D."/>
            <person name="Ullery H.E."/>
            <person name="Wilson R.J."/>
            <person name="Serrano M.G."/>
            <person name="Buck G."/>
            <person name="Lee V."/>
            <person name="Wang Y."/>
            <person name="Carvalho R."/>
            <person name="Voegtly L."/>
            <person name="Shi R."/>
            <person name="Duckworth R."/>
            <person name="Johnson A."/>
            <person name="Loviza R."/>
            <person name="Walstead R."/>
            <person name="Shah Z."/>
            <person name="Kiflezghi M."/>
            <person name="Wade K."/>
            <person name="Ball S.L."/>
            <person name="Bradley K.W."/>
            <person name="Asai D.J."/>
            <person name="Bowman C.A."/>
            <person name="Russell D.A."/>
            <person name="Pope W.H."/>
            <person name="Jacobs-Sera D."/>
            <person name="Hendrix R.W."/>
            <person name="Hatfull G.F."/>
        </authorList>
    </citation>
    <scope>NUCLEOTIDE SEQUENCE</scope>
</reference>
<sequence length="180" mass="19422">SDHQRSRSLLIHLPAERKFSFAWFSSPHFPSNNKMNSLFSAIQPVLAARLPSQRPQQVAFRHHQHVSAPMRAFSTYSGSPSPQPKPSSSPSEALQALLQSDLAASMKVMAEGAAAQSVEQVRKLSAAAAAAALAAGARVTEEAKERDAPATPPLGMPMRMRSALEQASHQTNEAQYVPRS</sequence>
<dbReference type="AlphaFoldDB" id="A0A1D1ZP06"/>
<feature type="compositionally biased region" description="Basic and acidic residues" evidence="1">
    <location>
        <begin position="139"/>
        <end position="148"/>
    </location>
</feature>
<feature type="region of interest" description="Disordered" evidence="1">
    <location>
        <begin position="72"/>
        <end position="94"/>
    </location>
</feature>
<accession>A0A1D1ZP06</accession>
<proteinExistence type="predicted"/>
<protein>
    <submittedName>
        <fullName evidence="2">Uncharacterized protein</fullName>
    </submittedName>
</protein>